<dbReference type="Proteomes" id="UP001595904">
    <property type="component" value="Unassembled WGS sequence"/>
</dbReference>
<protein>
    <submittedName>
        <fullName evidence="1">Uncharacterized protein</fullName>
    </submittedName>
</protein>
<organism evidence="1 2">
    <name type="scientific">Steroidobacter flavus</name>
    <dbReference type="NCBI Taxonomy" id="1842136"/>
    <lineage>
        <taxon>Bacteria</taxon>
        <taxon>Pseudomonadati</taxon>
        <taxon>Pseudomonadota</taxon>
        <taxon>Gammaproteobacteria</taxon>
        <taxon>Steroidobacterales</taxon>
        <taxon>Steroidobacteraceae</taxon>
        <taxon>Steroidobacter</taxon>
    </lineage>
</organism>
<dbReference type="EMBL" id="JBHSDU010000015">
    <property type="protein sequence ID" value="MFC4314811.1"/>
    <property type="molecule type" value="Genomic_DNA"/>
</dbReference>
<comment type="caution">
    <text evidence="1">The sequence shown here is derived from an EMBL/GenBank/DDBJ whole genome shotgun (WGS) entry which is preliminary data.</text>
</comment>
<gene>
    <name evidence="1" type="ORF">ACFPN2_37450</name>
</gene>
<name>A0ABV8T4E8_9GAMM</name>
<dbReference type="RefSeq" id="WP_380606301.1">
    <property type="nucleotide sequence ID" value="NZ_JBHSDU010000015.1"/>
</dbReference>
<accession>A0ABV8T4E8</accession>
<keyword evidence="2" id="KW-1185">Reference proteome</keyword>
<sequence>MRPRPESVKILAAKSPDEVALWLARGFFETAAGFSRDPFAPHSFINLAAHPAEGVESLYAVAPPGLQRALRVGITILGRYCRYESPESELLDEQQRLRLLTEFLRLASNLICIPAAPIVARIATEDARHWSDDVFVSEVFPACCVCLQTLGLRFDESGYADLEETLRDDVEIALYQVVMKKKHFNVGFAPRTLAALINVTPRNLIHHLELLGRDMLRMHRQEPEQRRLSHLTATRIVEKEFNVLQDQFPKLHIARAISRDAWLLEALFGPEGPLIYWGNPKRERRITVALRTEIKRRAIFFNEGFATARMPPGTPPPDNLYALALIGQLETDFFDAASKVPLADSWASLMSDRDV</sequence>
<evidence type="ECO:0000313" key="1">
    <source>
        <dbReference type="EMBL" id="MFC4314811.1"/>
    </source>
</evidence>
<reference evidence="2" key="1">
    <citation type="journal article" date="2019" name="Int. J. Syst. Evol. Microbiol.">
        <title>The Global Catalogue of Microorganisms (GCM) 10K type strain sequencing project: providing services to taxonomists for standard genome sequencing and annotation.</title>
        <authorList>
            <consortium name="The Broad Institute Genomics Platform"/>
            <consortium name="The Broad Institute Genome Sequencing Center for Infectious Disease"/>
            <person name="Wu L."/>
            <person name="Ma J."/>
        </authorList>
    </citation>
    <scope>NUCLEOTIDE SEQUENCE [LARGE SCALE GENOMIC DNA]</scope>
    <source>
        <strain evidence="2">CGMCC 1.10759</strain>
    </source>
</reference>
<proteinExistence type="predicted"/>
<evidence type="ECO:0000313" key="2">
    <source>
        <dbReference type="Proteomes" id="UP001595904"/>
    </source>
</evidence>